<feature type="transmembrane region" description="Helical" evidence="1">
    <location>
        <begin position="229"/>
        <end position="249"/>
    </location>
</feature>
<reference evidence="2 3" key="1">
    <citation type="submission" date="2007-08" db="EMBL/GenBank/DDBJ databases">
        <title>Complete sequence of Roseiflexus castenholzii DSM 13941.</title>
        <authorList>
            <consortium name="US DOE Joint Genome Institute"/>
            <person name="Copeland A."/>
            <person name="Lucas S."/>
            <person name="Lapidus A."/>
            <person name="Barry K."/>
            <person name="Glavina del Rio T."/>
            <person name="Dalin E."/>
            <person name="Tice H."/>
            <person name="Pitluck S."/>
            <person name="Thompson L.S."/>
            <person name="Brettin T."/>
            <person name="Bruce D."/>
            <person name="Detter J.C."/>
            <person name="Han C."/>
            <person name="Tapia R."/>
            <person name="Schmutz J."/>
            <person name="Larimer F."/>
            <person name="Land M."/>
            <person name="Hauser L."/>
            <person name="Kyrpides N."/>
            <person name="Mikhailova N."/>
            <person name="Bryant D.A."/>
            <person name="Hanada S."/>
            <person name="Tsukatani Y."/>
            <person name="Richardson P."/>
        </authorList>
    </citation>
    <scope>NUCLEOTIDE SEQUENCE [LARGE SCALE GENOMIC DNA]</scope>
    <source>
        <strain evidence="3">DSM 13941 / HLO8</strain>
    </source>
</reference>
<gene>
    <name evidence="2" type="ordered locus">Rcas_0359</name>
</gene>
<keyword evidence="1" id="KW-0812">Transmembrane</keyword>
<dbReference type="EMBL" id="CP000804">
    <property type="protein sequence ID" value="ABU56491.1"/>
    <property type="molecule type" value="Genomic_DNA"/>
</dbReference>
<organism evidence="2 3">
    <name type="scientific">Roseiflexus castenholzii (strain DSM 13941 / HLO8)</name>
    <dbReference type="NCBI Taxonomy" id="383372"/>
    <lineage>
        <taxon>Bacteria</taxon>
        <taxon>Bacillati</taxon>
        <taxon>Chloroflexota</taxon>
        <taxon>Chloroflexia</taxon>
        <taxon>Chloroflexales</taxon>
        <taxon>Roseiflexineae</taxon>
        <taxon>Roseiflexaceae</taxon>
        <taxon>Roseiflexus</taxon>
    </lineage>
</organism>
<dbReference type="Proteomes" id="UP000000263">
    <property type="component" value="Chromosome"/>
</dbReference>
<dbReference type="KEGG" id="rca:Rcas_0359"/>
<accession>A7NGA4</accession>
<dbReference type="AlphaFoldDB" id="A7NGA4"/>
<keyword evidence="1" id="KW-0472">Membrane</keyword>
<name>A7NGA4_ROSCS</name>
<dbReference type="STRING" id="383372.Rcas_0359"/>
<sequence length="265" mass="31268">MTGHLPRRYKVLDPNQQIEISGVFLTVEEVAKRYKPHFYMRSDTFSPPALMLWWHAVDDQENRSLALIYHVLWEDEIHPNPIIHNIYRLYRALYYGIPVRDIEYVQINISYEDGSIRRVRYEGTFSDDYYAPIHKHKMVLITSDGNNATEHILQNDGSVQSSRNIPPPENHLCFGVASWSHQFVLLNSNKSSYDSKILIPLKFLSDGEYQKYKFSRRSQGDFVTDEHSLVVFMSGFLFFFLLGVPYMVWRLHFFVSRRFLVCSKQ</sequence>
<dbReference type="HOGENOM" id="CLU_1049230_0_0_0"/>
<keyword evidence="1" id="KW-1133">Transmembrane helix</keyword>
<evidence type="ECO:0000256" key="1">
    <source>
        <dbReference type="SAM" id="Phobius"/>
    </source>
</evidence>
<evidence type="ECO:0000313" key="3">
    <source>
        <dbReference type="Proteomes" id="UP000000263"/>
    </source>
</evidence>
<proteinExistence type="predicted"/>
<keyword evidence="3" id="KW-1185">Reference proteome</keyword>
<evidence type="ECO:0000313" key="2">
    <source>
        <dbReference type="EMBL" id="ABU56491.1"/>
    </source>
</evidence>
<protein>
    <submittedName>
        <fullName evidence="2">Uncharacterized protein</fullName>
    </submittedName>
</protein>